<dbReference type="SMART" id="SM00406">
    <property type="entry name" value="IGv"/>
    <property type="match status" value="1"/>
</dbReference>
<gene>
    <name evidence="4" type="ORF">P7K49_002579</name>
</gene>
<evidence type="ECO:0000313" key="5">
    <source>
        <dbReference type="Proteomes" id="UP001266305"/>
    </source>
</evidence>
<proteinExistence type="predicted"/>
<dbReference type="InterPro" id="IPR007110">
    <property type="entry name" value="Ig-like_dom"/>
</dbReference>
<feature type="domain" description="Ig-like" evidence="3">
    <location>
        <begin position="57"/>
        <end position="159"/>
    </location>
</feature>
<organism evidence="4 5">
    <name type="scientific">Saguinus oedipus</name>
    <name type="common">Cotton-top tamarin</name>
    <name type="synonym">Oedipomidas oedipus</name>
    <dbReference type="NCBI Taxonomy" id="9490"/>
    <lineage>
        <taxon>Eukaryota</taxon>
        <taxon>Metazoa</taxon>
        <taxon>Chordata</taxon>
        <taxon>Craniata</taxon>
        <taxon>Vertebrata</taxon>
        <taxon>Euteleostomi</taxon>
        <taxon>Mammalia</taxon>
        <taxon>Eutheria</taxon>
        <taxon>Euarchontoglires</taxon>
        <taxon>Primates</taxon>
        <taxon>Haplorrhini</taxon>
        <taxon>Platyrrhini</taxon>
        <taxon>Cebidae</taxon>
        <taxon>Callitrichinae</taxon>
        <taxon>Saguinus</taxon>
    </lineage>
</organism>
<evidence type="ECO:0000256" key="2">
    <source>
        <dbReference type="SAM" id="MobiDB-lite"/>
    </source>
</evidence>
<evidence type="ECO:0000259" key="3">
    <source>
        <dbReference type="PROSITE" id="PS50835"/>
    </source>
</evidence>
<sequence length="159" mass="16948">MQGTAKRLENTALQHLHHGLGSSAPHPPQSPHRSSSSATHQQEPSWVSVLPGSLAQPVLTQPPSTSASLGASVTLTCTLSSGYSNYEVDWYQQRPEKGPRFVMRVGTSGIVGSKGDGIPDRFSVSGSGLNRYLTIKNIQEEDESDYHCGSNHGSGSSFV</sequence>
<evidence type="ECO:0000313" key="4">
    <source>
        <dbReference type="EMBL" id="KAK2121193.1"/>
    </source>
</evidence>
<comment type="caution">
    <text evidence="4">The sequence shown here is derived from an EMBL/GenBank/DDBJ whole genome shotgun (WGS) entry which is preliminary data.</text>
</comment>
<dbReference type="InterPro" id="IPR003598">
    <property type="entry name" value="Ig_sub2"/>
</dbReference>
<dbReference type="SUPFAM" id="SSF48726">
    <property type="entry name" value="Immunoglobulin"/>
    <property type="match status" value="1"/>
</dbReference>
<dbReference type="InterPro" id="IPR036179">
    <property type="entry name" value="Ig-like_dom_sf"/>
</dbReference>
<dbReference type="InterPro" id="IPR013783">
    <property type="entry name" value="Ig-like_fold"/>
</dbReference>
<keyword evidence="1" id="KW-0393">Immunoglobulin domain</keyword>
<dbReference type="SMART" id="SM00408">
    <property type="entry name" value="IGc2"/>
    <property type="match status" value="1"/>
</dbReference>
<name>A0ABQ9WKF0_SAGOE</name>
<accession>A0ABQ9WKF0</accession>
<reference evidence="4 5" key="1">
    <citation type="submission" date="2023-05" db="EMBL/GenBank/DDBJ databases">
        <title>B98-5 Cell Line De Novo Hybrid Assembly: An Optical Mapping Approach.</title>
        <authorList>
            <person name="Kananen K."/>
            <person name="Auerbach J.A."/>
            <person name="Kautto E."/>
            <person name="Blachly J.S."/>
        </authorList>
    </citation>
    <scope>NUCLEOTIDE SEQUENCE [LARGE SCALE GENOMIC DNA]</scope>
    <source>
        <strain evidence="4">B95-8</strain>
        <tissue evidence="4">Cell line</tissue>
    </source>
</reference>
<dbReference type="Pfam" id="PF07686">
    <property type="entry name" value="V-set"/>
    <property type="match status" value="1"/>
</dbReference>
<dbReference type="Gene3D" id="2.60.40.10">
    <property type="entry name" value="Immunoglobulins"/>
    <property type="match status" value="1"/>
</dbReference>
<dbReference type="InterPro" id="IPR013106">
    <property type="entry name" value="Ig_V-set"/>
</dbReference>
<dbReference type="SMART" id="SM00409">
    <property type="entry name" value="IG"/>
    <property type="match status" value="1"/>
</dbReference>
<keyword evidence="5" id="KW-1185">Reference proteome</keyword>
<dbReference type="EMBL" id="JASSZA010000001">
    <property type="protein sequence ID" value="KAK2121193.1"/>
    <property type="molecule type" value="Genomic_DNA"/>
</dbReference>
<evidence type="ECO:0000256" key="1">
    <source>
        <dbReference type="ARBA" id="ARBA00023319"/>
    </source>
</evidence>
<protein>
    <recommendedName>
        <fullName evidence="3">Ig-like domain-containing protein</fullName>
    </recommendedName>
</protein>
<dbReference type="Proteomes" id="UP001266305">
    <property type="component" value="Unassembled WGS sequence"/>
</dbReference>
<feature type="region of interest" description="Disordered" evidence="2">
    <location>
        <begin position="1"/>
        <end position="46"/>
    </location>
</feature>
<dbReference type="PROSITE" id="PS50835">
    <property type="entry name" value="IG_LIKE"/>
    <property type="match status" value="1"/>
</dbReference>
<dbReference type="InterPro" id="IPR050150">
    <property type="entry name" value="IgV_Light_Chain"/>
</dbReference>
<dbReference type="PANTHER" id="PTHR23267">
    <property type="entry name" value="IMMUNOGLOBULIN LIGHT CHAIN"/>
    <property type="match status" value="1"/>
</dbReference>
<dbReference type="InterPro" id="IPR003599">
    <property type="entry name" value="Ig_sub"/>
</dbReference>